<dbReference type="EMBL" id="CP036525">
    <property type="protein sequence ID" value="QDT02127.1"/>
    <property type="molecule type" value="Genomic_DNA"/>
</dbReference>
<name>A0A517N4R5_9BACT</name>
<reference evidence="3 4" key="1">
    <citation type="submission" date="2019-02" db="EMBL/GenBank/DDBJ databases">
        <title>Deep-cultivation of Planctomycetes and their phenomic and genomic characterization uncovers novel biology.</title>
        <authorList>
            <person name="Wiegand S."/>
            <person name="Jogler M."/>
            <person name="Boedeker C."/>
            <person name="Pinto D."/>
            <person name="Vollmers J."/>
            <person name="Rivas-Marin E."/>
            <person name="Kohn T."/>
            <person name="Peeters S.H."/>
            <person name="Heuer A."/>
            <person name="Rast P."/>
            <person name="Oberbeckmann S."/>
            <person name="Bunk B."/>
            <person name="Jeske O."/>
            <person name="Meyerdierks A."/>
            <person name="Storesund J.E."/>
            <person name="Kallscheuer N."/>
            <person name="Luecker S."/>
            <person name="Lage O.M."/>
            <person name="Pohl T."/>
            <person name="Merkel B.J."/>
            <person name="Hornburger P."/>
            <person name="Mueller R.-W."/>
            <person name="Bruemmer F."/>
            <person name="Labrenz M."/>
            <person name="Spormann A.M."/>
            <person name="Op den Camp H."/>
            <person name="Overmann J."/>
            <person name="Amann R."/>
            <person name="Jetten M.S.M."/>
            <person name="Mascher T."/>
            <person name="Medema M.H."/>
            <person name="Devos D.P."/>
            <person name="Kaster A.-K."/>
            <person name="Ovreas L."/>
            <person name="Rohde M."/>
            <person name="Galperin M.Y."/>
            <person name="Jogler C."/>
        </authorList>
    </citation>
    <scope>NUCLEOTIDE SEQUENCE [LARGE SCALE GENOMIC DNA]</scope>
    <source>
        <strain evidence="3 4">K22_7</strain>
    </source>
</reference>
<dbReference type="PANTHER" id="PTHR43010">
    <property type="entry name" value="UNIVERSAL STRESS PROTEIN SLR1230"/>
    <property type="match status" value="1"/>
</dbReference>
<dbReference type="RefSeq" id="WP_145167892.1">
    <property type="nucleotide sequence ID" value="NZ_CP036525.1"/>
</dbReference>
<dbReference type="SUPFAM" id="SSF52402">
    <property type="entry name" value="Adenine nucleotide alpha hydrolases-like"/>
    <property type="match status" value="2"/>
</dbReference>
<accession>A0A517N4R5</accession>
<gene>
    <name evidence="3" type="ORF">K227x_04980</name>
</gene>
<organism evidence="3 4">
    <name type="scientific">Rubripirellula lacrimiformis</name>
    <dbReference type="NCBI Taxonomy" id="1930273"/>
    <lineage>
        <taxon>Bacteria</taxon>
        <taxon>Pseudomonadati</taxon>
        <taxon>Planctomycetota</taxon>
        <taxon>Planctomycetia</taxon>
        <taxon>Pirellulales</taxon>
        <taxon>Pirellulaceae</taxon>
        <taxon>Rubripirellula</taxon>
    </lineage>
</organism>
<evidence type="ECO:0000313" key="3">
    <source>
        <dbReference type="EMBL" id="QDT02127.1"/>
    </source>
</evidence>
<protein>
    <submittedName>
        <fullName evidence="3">Universal stress protein</fullName>
    </submittedName>
</protein>
<dbReference type="PRINTS" id="PR01438">
    <property type="entry name" value="UNVRSLSTRESS"/>
</dbReference>
<feature type="domain" description="UspA" evidence="2">
    <location>
        <begin position="153"/>
        <end position="279"/>
    </location>
</feature>
<dbReference type="KEGG" id="rlc:K227x_04980"/>
<evidence type="ECO:0000313" key="4">
    <source>
        <dbReference type="Proteomes" id="UP000318538"/>
    </source>
</evidence>
<dbReference type="InterPro" id="IPR051688">
    <property type="entry name" value="USP_A"/>
</dbReference>
<sequence>MKKVILATDGSELAEDAAKFLAHLPHSEQVELIVLTVIPSPHVNPAYPLSDWEFKVVEGEKALANETFHKVEKIFEGANVQLGHVVREGDPGDCIVHFATEQRADLIVMGARGKSAIRRMLLGSTSDFVATHAHCSVLVVRPRSGGDSGSPLRIVIGFQQTGPSQAAVEEFAETHWGQQSEVDVVCVVSSMLDSDDLRGEAQASAQTAVDRLRNSSPRSTARIVESDHVGEGLVVFAEDHQCDLVVVGETHRSFLGRLLIGSVTSFVLRHSPCSVWVTRNRIPEKSPAPTRHG</sequence>
<dbReference type="AlphaFoldDB" id="A0A517N4R5"/>
<dbReference type="PANTHER" id="PTHR43010:SF1">
    <property type="entry name" value="USPA DOMAIN-CONTAINING PROTEIN"/>
    <property type="match status" value="1"/>
</dbReference>
<dbReference type="OrthoDB" id="6368426at2"/>
<keyword evidence="4" id="KW-1185">Reference proteome</keyword>
<dbReference type="InterPro" id="IPR006015">
    <property type="entry name" value="Universal_stress_UspA"/>
</dbReference>
<proteinExistence type="inferred from homology"/>
<dbReference type="Gene3D" id="3.40.50.620">
    <property type="entry name" value="HUPs"/>
    <property type="match status" value="2"/>
</dbReference>
<dbReference type="Pfam" id="PF00582">
    <property type="entry name" value="Usp"/>
    <property type="match status" value="2"/>
</dbReference>
<evidence type="ECO:0000259" key="2">
    <source>
        <dbReference type="Pfam" id="PF00582"/>
    </source>
</evidence>
<dbReference type="InterPro" id="IPR006016">
    <property type="entry name" value="UspA"/>
</dbReference>
<dbReference type="CDD" id="cd00293">
    <property type="entry name" value="USP-like"/>
    <property type="match status" value="2"/>
</dbReference>
<dbReference type="Proteomes" id="UP000318538">
    <property type="component" value="Chromosome"/>
</dbReference>
<dbReference type="InterPro" id="IPR014729">
    <property type="entry name" value="Rossmann-like_a/b/a_fold"/>
</dbReference>
<feature type="domain" description="UspA" evidence="2">
    <location>
        <begin position="1"/>
        <end position="141"/>
    </location>
</feature>
<evidence type="ECO:0000256" key="1">
    <source>
        <dbReference type="ARBA" id="ARBA00008791"/>
    </source>
</evidence>
<comment type="similarity">
    <text evidence="1">Belongs to the universal stress protein A family.</text>
</comment>